<accession>A0A507DLS8</accession>
<dbReference type="EMBL" id="QEAM01000129">
    <property type="protein sequence ID" value="TPX45778.1"/>
    <property type="molecule type" value="Genomic_DNA"/>
</dbReference>
<dbReference type="VEuPathDB" id="FungiDB:SeMB42_g01312"/>
<evidence type="ECO:0000256" key="3">
    <source>
        <dbReference type="SAM" id="MobiDB-lite"/>
    </source>
</evidence>
<dbReference type="SUPFAM" id="SSF48452">
    <property type="entry name" value="TPR-like"/>
    <property type="match status" value="1"/>
</dbReference>
<protein>
    <submittedName>
        <fullName evidence="5">Uncharacterized protein</fullName>
    </submittedName>
</protein>
<evidence type="ECO:0000256" key="2">
    <source>
        <dbReference type="PROSITE-ProRule" id="PRU00339"/>
    </source>
</evidence>
<comment type="similarity">
    <text evidence="1">Belongs to the TTC36 family.</text>
</comment>
<dbReference type="EMBL" id="QEAN01000032">
    <property type="protein sequence ID" value="TPX52614.1"/>
    <property type="molecule type" value="Genomic_DNA"/>
</dbReference>
<dbReference type="OrthoDB" id="539634at2759"/>
<dbReference type="PROSITE" id="PS50005">
    <property type="entry name" value="TPR"/>
    <property type="match status" value="1"/>
</dbReference>
<dbReference type="Proteomes" id="UP000320475">
    <property type="component" value="Unassembled WGS sequence"/>
</dbReference>
<evidence type="ECO:0000313" key="4">
    <source>
        <dbReference type="EMBL" id="TPX45778.1"/>
    </source>
</evidence>
<dbReference type="InterPro" id="IPR019734">
    <property type="entry name" value="TPR_rpt"/>
</dbReference>
<reference evidence="6 7" key="1">
    <citation type="journal article" date="2019" name="Sci. Rep.">
        <title>Comparative genomics of chytrid fungi reveal insights into the obligate biotrophic and pathogenic lifestyle of Synchytrium endobioticum.</title>
        <authorList>
            <person name="van de Vossenberg B.T.L.H."/>
            <person name="Warris S."/>
            <person name="Nguyen H.D.T."/>
            <person name="van Gent-Pelzer M.P.E."/>
            <person name="Joly D.L."/>
            <person name="van de Geest H.C."/>
            <person name="Bonants P.J.M."/>
            <person name="Smith D.S."/>
            <person name="Levesque C.A."/>
            <person name="van der Lee T.A.J."/>
        </authorList>
    </citation>
    <scope>NUCLEOTIDE SEQUENCE [LARGE SCALE GENOMIC DNA]</scope>
    <source>
        <strain evidence="4 7">LEV6574</strain>
        <strain evidence="5 6">MB42</strain>
    </source>
</reference>
<dbReference type="GO" id="GO:0006570">
    <property type="term" value="P:tyrosine metabolic process"/>
    <property type="evidence" value="ECO:0007669"/>
    <property type="project" value="TreeGrafter"/>
</dbReference>
<dbReference type="InterPro" id="IPR038906">
    <property type="entry name" value="TTC36"/>
</dbReference>
<dbReference type="InterPro" id="IPR011990">
    <property type="entry name" value="TPR-like_helical_dom_sf"/>
</dbReference>
<keyword evidence="2" id="KW-0802">TPR repeat</keyword>
<comment type="caution">
    <text evidence="5">The sequence shown here is derived from an EMBL/GenBank/DDBJ whole genome shotgun (WGS) entry which is preliminary data.</text>
</comment>
<dbReference type="SMART" id="SM00028">
    <property type="entry name" value="TPR"/>
    <property type="match status" value="3"/>
</dbReference>
<feature type="repeat" description="TPR" evidence="2">
    <location>
        <begin position="108"/>
        <end position="141"/>
    </location>
</feature>
<gene>
    <name evidence="4" type="ORF">SeLEV6574_g03668</name>
    <name evidence="5" type="ORF">SeMB42_g01312</name>
</gene>
<dbReference type="AlphaFoldDB" id="A0A507DLS8"/>
<name>A0A507DLS8_9FUNG</name>
<sequence>MEPYQEALNGADQKPVPPRSGNDSIHNLVGLSRNDQGVLAVVFNPDKEYSAKDVEEYEQPPPVPPIDELTLSELKQLESQAVKAAEAGNVQSALSIFTECITKCDHYASAYNNRAQVYRLMNDDDKALQDLHKAVHYAGNDHKVLGNAYTQRAAIRKRNGDAESAESDFQMGAKHGNEVAKLFIKSNPFAKMCNLVVSEAMAELRR</sequence>
<proteinExistence type="inferred from homology"/>
<evidence type="ECO:0000256" key="1">
    <source>
        <dbReference type="ARBA" id="ARBA00006995"/>
    </source>
</evidence>
<dbReference type="STRING" id="286115.A0A507DLS8"/>
<evidence type="ECO:0000313" key="7">
    <source>
        <dbReference type="Proteomes" id="UP000320475"/>
    </source>
</evidence>
<dbReference type="Gene3D" id="1.25.40.10">
    <property type="entry name" value="Tetratricopeptide repeat domain"/>
    <property type="match status" value="1"/>
</dbReference>
<keyword evidence="6" id="KW-1185">Reference proteome</keyword>
<dbReference type="PANTHER" id="PTHR21405:SF0">
    <property type="entry name" value="TETRATRICOPEPTIDE REPEAT PROTEIN 36"/>
    <property type="match status" value="1"/>
</dbReference>
<dbReference type="Proteomes" id="UP000317494">
    <property type="component" value="Unassembled WGS sequence"/>
</dbReference>
<organism evidence="5 6">
    <name type="scientific">Synchytrium endobioticum</name>
    <dbReference type="NCBI Taxonomy" id="286115"/>
    <lineage>
        <taxon>Eukaryota</taxon>
        <taxon>Fungi</taxon>
        <taxon>Fungi incertae sedis</taxon>
        <taxon>Chytridiomycota</taxon>
        <taxon>Chytridiomycota incertae sedis</taxon>
        <taxon>Chytridiomycetes</taxon>
        <taxon>Synchytriales</taxon>
        <taxon>Synchytriaceae</taxon>
        <taxon>Synchytrium</taxon>
    </lineage>
</organism>
<dbReference type="PANTHER" id="PTHR21405">
    <property type="entry name" value="CDNA SEQUENCE BC021608"/>
    <property type="match status" value="1"/>
</dbReference>
<feature type="region of interest" description="Disordered" evidence="3">
    <location>
        <begin position="1"/>
        <end position="29"/>
    </location>
</feature>
<evidence type="ECO:0000313" key="6">
    <source>
        <dbReference type="Proteomes" id="UP000317494"/>
    </source>
</evidence>
<evidence type="ECO:0000313" key="5">
    <source>
        <dbReference type="EMBL" id="TPX52614.1"/>
    </source>
</evidence>